<dbReference type="Proteomes" id="UP001602245">
    <property type="component" value="Unassembled WGS sequence"/>
</dbReference>
<keyword evidence="2" id="KW-1185">Reference proteome</keyword>
<name>A0ABW6WAR7_9ACTN</name>
<proteinExistence type="predicted"/>
<evidence type="ECO:0000313" key="2">
    <source>
        <dbReference type="Proteomes" id="UP001602245"/>
    </source>
</evidence>
<comment type="caution">
    <text evidence="1">The sequence shown here is derived from an EMBL/GenBank/DDBJ whole genome shotgun (WGS) entry which is preliminary data.</text>
</comment>
<dbReference type="RefSeq" id="WP_370657603.1">
    <property type="nucleotide sequence ID" value="NZ_JBIAZU010000001.1"/>
</dbReference>
<reference evidence="1 2" key="1">
    <citation type="submission" date="2024-10" db="EMBL/GenBank/DDBJ databases">
        <title>The Natural Products Discovery Center: Release of the First 8490 Sequenced Strains for Exploring Actinobacteria Biosynthetic Diversity.</title>
        <authorList>
            <person name="Kalkreuter E."/>
            <person name="Kautsar S.A."/>
            <person name="Yang D."/>
            <person name="Bader C.D."/>
            <person name="Teijaro C.N."/>
            <person name="Fluegel L."/>
            <person name="Davis C.M."/>
            <person name="Simpson J.R."/>
            <person name="Lauterbach L."/>
            <person name="Steele A.D."/>
            <person name="Gui C."/>
            <person name="Meng S."/>
            <person name="Li G."/>
            <person name="Viehrig K."/>
            <person name="Ye F."/>
            <person name="Su P."/>
            <person name="Kiefer A.F."/>
            <person name="Nichols A."/>
            <person name="Cepeda A.J."/>
            <person name="Yan W."/>
            <person name="Fan B."/>
            <person name="Jiang Y."/>
            <person name="Adhikari A."/>
            <person name="Zheng C.-J."/>
            <person name="Schuster L."/>
            <person name="Cowan T.M."/>
            <person name="Smanski M.J."/>
            <person name="Chevrette M.G."/>
            <person name="De Carvalho L.P.S."/>
            <person name="Shen B."/>
        </authorList>
    </citation>
    <scope>NUCLEOTIDE SEQUENCE [LARGE SCALE GENOMIC DNA]</scope>
    <source>
        <strain evidence="1 2">NPDC000087</strain>
    </source>
</reference>
<sequence length="69" mass="7640">MRAVVYVRGEDVRILSRNERDVTRLRRRSGGTSGARQALAAYRDATLFKVIYAWGRNGAVSRVAATSSP</sequence>
<protein>
    <submittedName>
        <fullName evidence="1">Uncharacterized protein</fullName>
    </submittedName>
</protein>
<accession>A0ABW6WAR7</accession>
<dbReference type="EMBL" id="JBIAZU010000001">
    <property type="protein sequence ID" value="MFF5289052.1"/>
    <property type="molecule type" value="Genomic_DNA"/>
</dbReference>
<evidence type="ECO:0000313" key="1">
    <source>
        <dbReference type="EMBL" id="MFF5289052.1"/>
    </source>
</evidence>
<gene>
    <name evidence="1" type="ORF">ACFY35_06420</name>
</gene>
<organism evidence="1 2">
    <name type="scientific">Paractinoplanes globisporus</name>
    <dbReference type="NCBI Taxonomy" id="113565"/>
    <lineage>
        <taxon>Bacteria</taxon>
        <taxon>Bacillati</taxon>
        <taxon>Actinomycetota</taxon>
        <taxon>Actinomycetes</taxon>
        <taxon>Micromonosporales</taxon>
        <taxon>Micromonosporaceae</taxon>
        <taxon>Paractinoplanes</taxon>
    </lineage>
</organism>